<evidence type="ECO:0000256" key="1">
    <source>
        <dbReference type="SAM" id="MobiDB-lite"/>
    </source>
</evidence>
<comment type="caution">
    <text evidence="2">The sequence shown here is derived from an EMBL/GenBank/DDBJ whole genome shotgun (WGS) entry which is preliminary data.</text>
</comment>
<name>A0AAE3G2C5_9GAMM</name>
<gene>
    <name evidence="2" type="ORF">J2T57_001547</name>
</gene>
<feature type="region of interest" description="Disordered" evidence="1">
    <location>
        <begin position="162"/>
        <end position="187"/>
    </location>
</feature>
<proteinExistence type="predicted"/>
<evidence type="ECO:0000313" key="3">
    <source>
        <dbReference type="Proteomes" id="UP001205843"/>
    </source>
</evidence>
<dbReference type="RefSeq" id="WP_253476430.1">
    <property type="nucleotide sequence ID" value="NZ_JALJXV010000003.1"/>
</dbReference>
<dbReference type="Proteomes" id="UP001205843">
    <property type="component" value="Unassembled WGS sequence"/>
</dbReference>
<dbReference type="AlphaFoldDB" id="A0AAE3G2C5"/>
<accession>A0AAE3G2C5</accession>
<protein>
    <submittedName>
        <fullName evidence="2">Uncharacterized protein</fullName>
    </submittedName>
</protein>
<feature type="compositionally biased region" description="Basic residues" evidence="1">
    <location>
        <begin position="172"/>
        <end position="187"/>
    </location>
</feature>
<reference evidence="2" key="1">
    <citation type="submission" date="2022-03" db="EMBL/GenBank/DDBJ databases">
        <title>Genomic Encyclopedia of Type Strains, Phase III (KMG-III): the genomes of soil and plant-associated and newly described type strains.</title>
        <authorList>
            <person name="Whitman W."/>
        </authorList>
    </citation>
    <scope>NUCLEOTIDE SEQUENCE</scope>
    <source>
        <strain evidence="2">ANL 6-2</strain>
    </source>
</reference>
<keyword evidence="3" id="KW-1185">Reference proteome</keyword>
<evidence type="ECO:0000313" key="2">
    <source>
        <dbReference type="EMBL" id="MCP1674445.1"/>
    </source>
</evidence>
<dbReference type="EMBL" id="JALJXV010000003">
    <property type="protein sequence ID" value="MCP1674445.1"/>
    <property type="molecule type" value="Genomic_DNA"/>
</dbReference>
<sequence length="187" mass="21386">MINHPTPLLLETRCGQWIAFADANTFRARVPSYFYRHFGPHFRPVPHDPLARVFCVPRHLHLGEITLTAAGICARLRDGHGRIRDPRTLPGAQRIVTRRPSRRRRRANTGGYRNVRHSARQELRADAATRDQAGALGLGRDALVRARRAAYVRHTLDDFDAPLRGERSGWKNNRRQQYRARPHSPGA</sequence>
<organism evidence="2 3">
    <name type="scientific">Natronocella acetinitrilica</name>
    <dbReference type="NCBI Taxonomy" id="414046"/>
    <lineage>
        <taxon>Bacteria</taxon>
        <taxon>Pseudomonadati</taxon>
        <taxon>Pseudomonadota</taxon>
        <taxon>Gammaproteobacteria</taxon>
        <taxon>Chromatiales</taxon>
        <taxon>Ectothiorhodospiraceae</taxon>
        <taxon>Natronocella</taxon>
    </lineage>
</organism>